<accession>A0AC59ZRY2</accession>
<name>A0AC59ZRY2_RANTA</name>
<evidence type="ECO:0000313" key="1">
    <source>
        <dbReference type="EMBL" id="CAN0492491.1"/>
    </source>
</evidence>
<organism evidence="1 2">
    <name type="scientific">Rangifer tarandus platyrhynchus</name>
    <name type="common">Svalbard reindeer</name>
    <dbReference type="NCBI Taxonomy" id="3082113"/>
    <lineage>
        <taxon>Eukaryota</taxon>
        <taxon>Metazoa</taxon>
        <taxon>Chordata</taxon>
        <taxon>Craniata</taxon>
        <taxon>Vertebrata</taxon>
        <taxon>Euteleostomi</taxon>
        <taxon>Mammalia</taxon>
        <taxon>Eutheria</taxon>
        <taxon>Laurasiatheria</taxon>
        <taxon>Artiodactyla</taxon>
        <taxon>Ruminantia</taxon>
        <taxon>Pecora</taxon>
        <taxon>Cervidae</taxon>
        <taxon>Odocoileinae</taxon>
        <taxon>Rangifer</taxon>
    </lineage>
</organism>
<gene>
    <name evidence="1" type="ORF">MRATA1EN22A_LOCUS21741</name>
</gene>
<dbReference type="EMBL" id="OX596117">
    <property type="protein sequence ID" value="CAN0492491.1"/>
    <property type="molecule type" value="Genomic_DNA"/>
</dbReference>
<dbReference type="Proteomes" id="UP001162501">
    <property type="component" value="Chromosome 33"/>
</dbReference>
<reference evidence="1" key="1">
    <citation type="submission" date="2023-05" db="EMBL/GenBank/DDBJ databases">
        <authorList>
            <consortium name="ELIXIR-Norway"/>
        </authorList>
    </citation>
    <scope>NUCLEOTIDE SEQUENCE</scope>
</reference>
<reference evidence="1" key="2">
    <citation type="submission" date="2025-03" db="EMBL/GenBank/DDBJ databases">
        <authorList>
            <consortium name="ELIXIR-Norway"/>
            <consortium name="Elixir Norway"/>
        </authorList>
    </citation>
    <scope>NUCLEOTIDE SEQUENCE</scope>
</reference>
<sequence length="117" mass="12350">MGTMGGPECQLSIWNPFATLILTPSALTGLLQDKEHVTESLSSLLPAAVAAAPQPPPDPRPTPKNWYISLEKQPDGSGAAPPPPPKASSFRGRSGCIPRHLAADSRKRNVDPAPVPR</sequence>
<proteinExistence type="predicted"/>
<evidence type="ECO:0000313" key="2">
    <source>
        <dbReference type="Proteomes" id="UP001162501"/>
    </source>
</evidence>
<protein>
    <submittedName>
        <fullName evidence="1">Uncharacterized protein</fullName>
    </submittedName>
</protein>